<gene>
    <name evidence="2" type="ORF">STAS_17815</name>
</gene>
<feature type="region of interest" description="Disordered" evidence="1">
    <location>
        <begin position="65"/>
        <end position="102"/>
    </location>
</feature>
<protein>
    <submittedName>
        <fullName evidence="2">Acyl-CoA N-acyltransferase</fullName>
    </submittedName>
</protein>
<feature type="compositionally biased region" description="Polar residues" evidence="1">
    <location>
        <begin position="78"/>
        <end position="96"/>
    </location>
</feature>
<name>A0A5A7Q824_STRAF</name>
<evidence type="ECO:0000313" key="2">
    <source>
        <dbReference type="EMBL" id="GER41108.1"/>
    </source>
</evidence>
<proteinExistence type="predicted"/>
<accession>A0A5A7Q824</accession>
<keyword evidence="2" id="KW-0808">Transferase</keyword>
<dbReference type="EMBL" id="BKCP01006071">
    <property type="protein sequence ID" value="GER41108.1"/>
    <property type="molecule type" value="Genomic_DNA"/>
</dbReference>
<keyword evidence="3" id="KW-1185">Reference proteome</keyword>
<evidence type="ECO:0000313" key="3">
    <source>
        <dbReference type="Proteomes" id="UP000325081"/>
    </source>
</evidence>
<keyword evidence="2" id="KW-0012">Acyltransferase</keyword>
<dbReference type="GO" id="GO:0016746">
    <property type="term" value="F:acyltransferase activity"/>
    <property type="evidence" value="ECO:0007669"/>
    <property type="project" value="UniProtKB-KW"/>
</dbReference>
<sequence length="237" mass="26731">MGTTTPSLNVSLNFSLLHSPTHTHITHSGNRFFTGHCDHLPTTSHRRRHTRHQKLHPEIYTIGIHTRTTAKTHPIRRPSTSHQPTADASSAEQSFFTPAPPKPRRYSRFITRSMVDAVGMDTVWGCGIRLLSADAVDMDSEVLRRPPRSRRKTSSADPLFVKFGFDSVTNLATASGGERLHHITTWWPPRTLMSDAENFGGEDKRFGVVEGLIDFGAFHMKIRFEILHIANKSFEII</sequence>
<dbReference type="AlphaFoldDB" id="A0A5A7Q824"/>
<reference evidence="3" key="1">
    <citation type="journal article" date="2019" name="Curr. Biol.">
        <title>Genome Sequence of Striga asiatica Provides Insight into the Evolution of Plant Parasitism.</title>
        <authorList>
            <person name="Yoshida S."/>
            <person name="Kim S."/>
            <person name="Wafula E.K."/>
            <person name="Tanskanen J."/>
            <person name="Kim Y.M."/>
            <person name="Honaas L."/>
            <person name="Yang Z."/>
            <person name="Spallek T."/>
            <person name="Conn C.E."/>
            <person name="Ichihashi Y."/>
            <person name="Cheong K."/>
            <person name="Cui S."/>
            <person name="Der J.P."/>
            <person name="Gundlach H."/>
            <person name="Jiao Y."/>
            <person name="Hori C."/>
            <person name="Ishida J.K."/>
            <person name="Kasahara H."/>
            <person name="Kiba T."/>
            <person name="Kim M.S."/>
            <person name="Koo N."/>
            <person name="Laohavisit A."/>
            <person name="Lee Y.H."/>
            <person name="Lumba S."/>
            <person name="McCourt P."/>
            <person name="Mortimer J.C."/>
            <person name="Mutuku J.M."/>
            <person name="Nomura T."/>
            <person name="Sasaki-Sekimoto Y."/>
            <person name="Seto Y."/>
            <person name="Wang Y."/>
            <person name="Wakatake T."/>
            <person name="Sakakibara H."/>
            <person name="Demura T."/>
            <person name="Yamaguchi S."/>
            <person name="Yoneyama K."/>
            <person name="Manabe R.I."/>
            <person name="Nelson D.C."/>
            <person name="Schulman A.H."/>
            <person name="Timko M.P."/>
            <person name="dePamphilis C.W."/>
            <person name="Choi D."/>
            <person name="Shirasu K."/>
        </authorList>
    </citation>
    <scope>NUCLEOTIDE SEQUENCE [LARGE SCALE GENOMIC DNA]</scope>
    <source>
        <strain evidence="3">cv. UVA1</strain>
    </source>
</reference>
<dbReference type="Proteomes" id="UP000325081">
    <property type="component" value="Unassembled WGS sequence"/>
</dbReference>
<organism evidence="2 3">
    <name type="scientific">Striga asiatica</name>
    <name type="common">Asiatic witchweed</name>
    <name type="synonym">Buchnera asiatica</name>
    <dbReference type="NCBI Taxonomy" id="4170"/>
    <lineage>
        <taxon>Eukaryota</taxon>
        <taxon>Viridiplantae</taxon>
        <taxon>Streptophyta</taxon>
        <taxon>Embryophyta</taxon>
        <taxon>Tracheophyta</taxon>
        <taxon>Spermatophyta</taxon>
        <taxon>Magnoliopsida</taxon>
        <taxon>eudicotyledons</taxon>
        <taxon>Gunneridae</taxon>
        <taxon>Pentapetalae</taxon>
        <taxon>asterids</taxon>
        <taxon>lamiids</taxon>
        <taxon>Lamiales</taxon>
        <taxon>Orobanchaceae</taxon>
        <taxon>Buchnereae</taxon>
        <taxon>Striga</taxon>
    </lineage>
</organism>
<comment type="caution">
    <text evidence="2">The sequence shown here is derived from an EMBL/GenBank/DDBJ whole genome shotgun (WGS) entry which is preliminary data.</text>
</comment>
<evidence type="ECO:0000256" key="1">
    <source>
        <dbReference type="SAM" id="MobiDB-lite"/>
    </source>
</evidence>